<proteinExistence type="predicted"/>
<evidence type="ECO:0000313" key="1">
    <source>
        <dbReference type="EMBL" id="AOM11221.1"/>
    </source>
</evidence>
<dbReference type="InterPro" id="IPR036388">
    <property type="entry name" value="WH-like_DNA-bd_sf"/>
</dbReference>
<gene>
    <name evidence="1" type="ORF">BTI247_28320</name>
</gene>
<name>A0A9W3STH2_BACTU</name>
<dbReference type="AlphaFoldDB" id="A0A9W3STH2"/>
<accession>A0A9W3STH2</accession>
<dbReference type="Pfam" id="PF09639">
    <property type="entry name" value="YjcQ"/>
    <property type="match status" value="1"/>
</dbReference>
<dbReference type="SUPFAM" id="SSF46785">
    <property type="entry name" value="Winged helix' DNA-binding domain"/>
    <property type="match status" value="1"/>
</dbReference>
<dbReference type="InterPro" id="IPR018597">
    <property type="entry name" value="Phage_Tuc2009_YjcQ"/>
</dbReference>
<reference evidence="1 2" key="1">
    <citation type="submission" date="2016-02" db="EMBL/GenBank/DDBJ databases">
        <title>Comparative analysis of three nematocidal Bacillus thuringiensis strains.</title>
        <authorList>
            <person name="Hollensteiner J."/>
            <person name="Kloesener M."/>
            <person name="Bunk B."/>
            <person name="Sproeer C."/>
            <person name="Rosenstiel P."/>
            <person name="Schulte-Iserlohe R."/>
            <person name="Schulenburg H."/>
            <person name="Liesegang H."/>
        </authorList>
    </citation>
    <scope>NUCLEOTIDE SEQUENCE [LARGE SCALE GENOMIC DNA]</scope>
    <source>
        <strain evidence="1 2">Bt18247</strain>
    </source>
</reference>
<organism evidence="1 2">
    <name type="scientific">Bacillus thuringiensis Bt18247</name>
    <dbReference type="NCBI Taxonomy" id="1423143"/>
    <lineage>
        <taxon>Bacteria</taxon>
        <taxon>Bacillati</taxon>
        <taxon>Bacillota</taxon>
        <taxon>Bacilli</taxon>
        <taxon>Bacillales</taxon>
        <taxon>Bacillaceae</taxon>
        <taxon>Bacillus</taxon>
        <taxon>Bacillus cereus group</taxon>
    </lineage>
</organism>
<dbReference type="Proteomes" id="UP000192743">
    <property type="component" value="Chromosome"/>
</dbReference>
<protein>
    <recommendedName>
        <fullName evidence="3">YjcQ protein</fullName>
    </recommendedName>
</protein>
<sequence>MSKRKLIYSILKEIDKGNNPSKEDYGMTFDEFFDIALFLKKEGLIRKEMIAKDLIDFSFAQVTLSGMKYLDENSSLAKTYKGLKEVRSWLPL</sequence>
<evidence type="ECO:0008006" key="3">
    <source>
        <dbReference type="Google" id="ProtNLM"/>
    </source>
</evidence>
<dbReference type="Gene3D" id="1.10.10.10">
    <property type="entry name" value="Winged helix-like DNA-binding domain superfamily/Winged helix DNA-binding domain"/>
    <property type="match status" value="1"/>
</dbReference>
<dbReference type="EMBL" id="CP015250">
    <property type="protein sequence ID" value="AOM11221.1"/>
    <property type="molecule type" value="Genomic_DNA"/>
</dbReference>
<evidence type="ECO:0000313" key="2">
    <source>
        <dbReference type="Proteomes" id="UP000192743"/>
    </source>
</evidence>
<dbReference type="RefSeq" id="WP_069355639.1">
    <property type="nucleotide sequence ID" value="NZ_CP015250.1"/>
</dbReference>
<dbReference type="InterPro" id="IPR036390">
    <property type="entry name" value="WH_DNA-bd_sf"/>
</dbReference>